<dbReference type="GO" id="GO:0005576">
    <property type="term" value="C:extracellular region"/>
    <property type="evidence" value="ECO:0007669"/>
    <property type="project" value="TreeGrafter"/>
</dbReference>
<evidence type="ECO:0000256" key="11">
    <source>
        <dbReference type="ARBA" id="ARBA00023316"/>
    </source>
</evidence>
<evidence type="ECO:0000256" key="10">
    <source>
        <dbReference type="ARBA" id="ARBA00023295"/>
    </source>
</evidence>
<evidence type="ECO:0000256" key="1">
    <source>
        <dbReference type="ARBA" id="ARBA00004401"/>
    </source>
</evidence>
<evidence type="ECO:0000256" key="5">
    <source>
        <dbReference type="ARBA" id="ARBA00022801"/>
    </source>
</evidence>
<keyword evidence="9" id="KW-0325">Glycoprotein</keyword>
<evidence type="ECO:0000256" key="13">
    <source>
        <dbReference type="ARBA" id="ARBA00037126"/>
    </source>
</evidence>
<keyword evidence="11" id="KW-0961">Cell wall biogenesis/degradation</keyword>
<evidence type="ECO:0000313" key="19">
    <source>
        <dbReference type="EMBL" id="KAI8578438.1"/>
    </source>
</evidence>
<dbReference type="GO" id="GO:0071555">
    <property type="term" value="P:cell wall organization"/>
    <property type="evidence" value="ECO:0007669"/>
    <property type="project" value="UniProtKB-KW"/>
</dbReference>
<reference evidence="19" key="2">
    <citation type="journal article" date="2022" name="Proc. Natl. Acad. Sci. U.S.A.">
        <title>Diploid-dominant life cycles characterize the early evolution of Fungi.</title>
        <authorList>
            <person name="Amses K.R."/>
            <person name="Simmons D.R."/>
            <person name="Longcore J.E."/>
            <person name="Mondo S.J."/>
            <person name="Seto K."/>
            <person name="Jeronimo G.H."/>
            <person name="Bonds A.E."/>
            <person name="Quandt C.A."/>
            <person name="Davis W.J."/>
            <person name="Chang Y."/>
            <person name="Federici B.A."/>
            <person name="Kuo A."/>
            <person name="LaButti K."/>
            <person name="Pangilinan J."/>
            <person name="Andreopoulos W."/>
            <person name="Tritt A."/>
            <person name="Riley R."/>
            <person name="Hundley H."/>
            <person name="Johnson J."/>
            <person name="Lipzen A."/>
            <person name="Barry K."/>
            <person name="Lang B.F."/>
            <person name="Cuomo C.A."/>
            <person name="Buchler N.E."/>
            <person name="Grigoriev I.V."/>
            <person name="Spatafora J.W."/>
            <person name="Stajich J.E."/>
            <person name="James T.Y."/>
        </authorList>
    </citation>
    <scope>NUCLEOTIDE SEQUENCE</scope>
    <source>
        <strain evidence="19">AG</strain>
    </source>
</reference>
<evidence type="ECO:0000256" key="16">
    <source>
        <dbReference type="RuleBase" id="RU361153"/>
    </source>
</evidence>
<reference evidence="19" key="1">
    <citation type="submission" date="2021-06" db="EMBL/GenBank/DDBJ databases">
        <authorList>
            <consortium name="DOE Joint Genome Institute"/>
            <person name="Mondo S.J."/>
            <person name="Amses K.R."/>
            <person name="Simmons D.R."/>
            <person name="Longcore J.E."/>
            <person name="Seto K."/>
            <person name="Alves G.H."/>
            <person name="Bonds A.E."/>
            <person name="Quandt C.A."/>
            <person name="Davis W.J."/>
            <person name="Chang Y."/>
            <person name="Letcher P.M."/>
            <person name="Powell M.J."/>
            <person name="Kuo A."/>
            <person name="Labutti K."/>
            <person name="Pangilinan J."/>
            <person name="Andreopoulos W."/>
            <person name="Tritt A."/>
            <person name="Riley R."/>
            <person name="Hundley H."/>
            <person name="Johnson J."/>
            <person name="Lipzen A."/>
            <person name="Barry K."/>
            <person name="Berbee M.L."/>
            <person name="Buchler N.E."/>
            <person name="Grigoriev I.V."/>
            <person name="Spatafora J.W."/>
            <person name="Stajich J.E."/>
            <person name="James T.Y."/>
        </authorList>
    </citation>
    <scope>NUCLEOTIDE SEQUENCE</scope>
    <source>
        <strain evidence="19">AG</strain>
    </source>
</reference>
<sequence>MGSNPFDDPLPGNQPREIHIHVEKVPAECKRPKRFNRAIAVTCIFGSAVVLGFVFGGFWGSDTLVSSVPAEDIKANTPSHRLGKRGLEGRFQSLIDGKIEIAEILNDLEFSDSARPNPSVPPLSEPFPYGIKPIRGINLGGWLVLEPFIKPSLFKPYNEGIEKVPAPNITDRIVDEYTLTKALGQDKAYGVLMEHYETWVTEETFAKVAQLGFDHVRIPLGFWAVKTWEGDPYVPRLSMGYFLQALEWARQYGLRVNVDLHSAPQSQNGWNHSGRQGQVHWLAKGTTNGTQEISQMLEIIDALTQIAVAPRYKNTIRIFGVLNEPNMRQMEVHQLLRFYDSAYRLARGAGFDGWISVSEGFIGLDKWKGKMQRYEGIMLDAHVYQIFDPYSMKSTYRDKVVNGICQGAKNYIKNSDNLETGFGPTIIGEWSAADTDCAMWLNNVGQGSRWDGTFYDEQGNLTAKSCPKCSCKYRGQSSVWPSGYQQFLQMYVDAQIDAFSGSYGFFFWNFKVEGGSEPHWSYFDLVDLGIAPANIAEPSFSCAEVERVPKIFNMTIAPKL</sequence>
<dbReference type="Proteomes" id="UP001206595">
    <property type="component" value="Unassembled WGS sequence"/>
</dbReference>
<accession>A0AAD5E7B5</accession>
<evidence type="ECO:0000313" key="20">
    <source>
        <dbReference type="Proteomes" id="UP001206595"/>
    </source>
</evidence>
<dbReference type="RefSeq" id="XP_051443442.1">
    <property type="nucleotide sequence ID" value="XM_051584446.1"/>
</dbReference>
<proteinExistence type="inferred from homology"/>
<evidence type="ECO:0000256" key="15">
    <source>
        <dbReference type="ARBA" id="ARBA00041260"/>
    </source>
</evidence>
<evidence type="ECO:0000256" key="6">
    <source>
        <dbReference type="ARBA" id="ARBA00022968"/>
    </source>
</evidence>
<comment type="catalytic activity">
    <reaction evidence="12">
        <text>Successive hydrolysis of beta-D-glucose units from the non-reducing ends of (1-&gt;3)-beta-D-glucans, releasing alpha-glucose.</text>
        <dbReference type="EC" id="3.2.1.58"/>
    </reaction>
</comment>
<evidence type="ECO:0000256" key="8">
    <source>
        <dbReference type="ARBA" id="ARBA00023136"/>
    </source>
</evidence>
<feature type="transmembrane region" description="Helical" evidence="17">
    <location>
        <begin position="38"/>
        <end position="59"/>
    </location>
</feature>
<evidence type="ECO:0000259" key="18">
    <source>
        <dbReference type="Pfam" id="PF00150"/>
    </source>
</evidence>
<comment type="function">
    <text evidence="13">Glucosidase involved in the degradation of cellulosic biomass. Active on lichenan.</text>
</comment>
<dbReference type="AlphaFoldDB" id="A0AAD5E7B5"/>
<keyword evidence="5 16" id="KW-0378">Hydrolase</keyword>
<keyword evidence="20" id="KW-1185">Reference proteome</keyword>
<dbReference type="Gene3D" id="3.20.20.80">
    <property type="entry name" value="Glycosidases"/>
    <property type="match status" value="1"/>
</dbReference>
<dbReference type="InterPro" id="IPR001547">
    <property type="entry name" value="Glyco_hydro_5"/>
</dbReference>
<dbReference type="PANTHER" id="PTHR31297">
    <property type="entry name" value="GLUCAN ENDO-1,6-BETA-GLUCOSIDASE B"/>
    <property type="match status" value="1"/>
</dbReference>
<dbReference type="InterPro" id="IPR017853">
    <property type="entry name" value="GH"/>
</dbReference>
<keyword evidence="4 17" id="KW-0812">Transmembrane</keyword>
<dbReference type="GO" id="GO:0009251">
    <property type="term" value="P:glucan catabolic process"/>
    <property type="evidence" value="ECO:0007669"/>
    <property type="project" value="TreeGrafter"/>
</dbReference>
<evidence type="ECO:0000256" key="9">
    <source>
        <dbReference type="ARBA" id="ARBA00023180"/>
    </source>
</evidence>
<dbReference type="InterPro" id="IPR050386">
    <property type="entry name" value="Glycosyl_hydrolase_5"/>
</dbReference>
<keyword evidence="3" id="KW-1003">Cell membrane</keyword>
<dbReference type="GO" id="GO:0005886">
    <property type="term" value="C:plasma membrane"/>
    <property type="evidence" value="ECO:0007669"/>
    <property type="project" value="UniProtKB-SubCell"/>
</dbReference>
<comment type="similarity">
    <text evidence="2 16">Belongs to the glycosyl hydrolase 5 (cellulase A) family.</text>
</comment>
<dbReference type="SUPFAM" id="SSF51445">
    <property type="entry name" value="(Trans)glycosidases"/>
    <property type="match status" value="1"/>
</dbReference>
<keyword evidence="7 17" id="KW-1133">Transmembrane helix</keyword>
<comment type="subcellular location">
    <subcellularLocation>
        <location evidence="1">Cell membrane</location>
        <topology evidence="1">Single-pass type II membrane protein</topology>
    </subcellularLocation>
</comment>
<protein>
    <recommendedName>
        <fullName evidence="14">glucan 1,3-beta-glucosidase</fullName>
        <ecNumber evidence="14">3.2.1.58</ecNumber>
    </recommendedName>
    <alternativeName>
        <fullName evidence="15">Exo-1,3-beta-glucanase D</fullName>
    </alternativeName>
</protein>
<dbReference type="EMBL" id="MU620929">
    <property type="protein sequence ID" value="KAI8578438.1"/>
    <property type="molecule type" value="Genomic_DNA"/>
</dbReference>
<dbReference type="GO" id="GO:0004338">
    <property type="term" value="F:glucan exo-1,3-beta-glucosidase activity"/>
    <property type="evidence" value="ECO:0007669"/>
    <property type="project" value="UniProtKB-EC"/>
</dbReference>
<organism evidence="19 20">
    <name type="scientific">Umbelopsis ramanniana AG</name>
    <dbReference type="NCBI Taxonomy" id="1314678"/>
    <lineage>
        <taxon>Eukaryota</taxon>
        <taxon>Fungi</taxon>
        <taxon>Fungi incertae sedis</taxon>
        <taxon>Mucoromycota</taxon>
        <taxon>Mucoromycotina</taxon>
        <taxon>Umbelopsidomycetes</taxon>
        <taxon>Umbelopsidales</taxon>
        <taxon>Umbelopsidaceae</taxon>
        <taxon>Umbelopsis</taxon>
    </lineage>
</organism>
<evidence type="ECO:0000256" key="2">
    <source>
        <dbReference type="ARBA" id="ARBA00005641"/>
    </source>
</evidence>
<evidence type="ECO:0000256" key="3">
    <source>
        <dbReference type="ARBA" id="ARBA00022475"/>
    </source>
</evidence>
<evidence type="ECO:0000256" key="12">
    <source>
        <dbReference type="ARBA" id="ARBA00036824"/>
    </source>
</evidence>
<dbReference type="GO" id="GO:0009986">
    <property type="term" value="C:cell surface"/>
    <property type="evidence" value="ECO:0007669"/>
    <property type="project" value="TreeGrafter"/>
</dbReference>
<keyword evidence="10 16" id="KW-0326">Glycosidase</keyword>
<feature type="domain" description="Glycoside hydrolase family 5" evidence="18">
    <location>
        <begin position="199"/>
        <end position="436"/>
    </location>
</feature>
<dbReference type="GeneID" id="75909796"/>
<evidence type="ECO:0000256" key="14">
    <source>
        <dbReference type="ARBA" id="ARBA00038929"/>
    </source>
</evidence>
<keyword evidence="8 17" id="KW-0472">Membrane</keyword>
<gene>
    <name evidence="19" type="ORF">K450DRAFT_189817</name>
</gene>
<keyword evidence="6" id="KW-0735">Signal-anchor</keyword>
<evidence type="ECO:0000256" key="17">
    <source>
        <dbReference type="SAM" id="Phobius"/>
    </source>
</evidence>
<evidence type="ECO:0000256" key="7">
    <source>
        <dbReference type="ARBA" id="ARBA00022989"/>
    </source>
</evidence>
<dbReference type="EC" id="3.2.1.58" evidence="14"/>
<comment type="caution">
    <text evidence="19">The sequence shown here is derived from an EMBL/GenBank/DDBJ whole genome shotgun (WGS) entry which is preliminary data.</text>
</comment>
<evidence type="ECO:0000256" key="4">
    <source>
        <dbReference type="ARBA" id="ARBA00022692"/>
    </source>
</evidence>
<dbReference type="PANTHER" id="PTHR31297:SF34">
    <property type="entry name" value="GLUCAN 1,3-BETA-GLUCOSIDASE 2"/>
    <property type="match status" value="1"/>
</dbReference>
<name>A0AAD5E7B5_UMBRA</name>
<dbReference type="Pfam" id="PF00150">
    <property type="entry name" value="Cellulase"/>
    <property type="match status" value="1"/>
</dbReference>